<evidence type="ECO:0000259" key="7">
    <source>
        <dbReference type="PROSITE" id="PS51914"/>
    </source>
</evidence>
<feature type="domain" description="MRH" evidence="7">
    <location>
        <begin position="525"/>
        <end position="622"/>
    </location>
</feature>
<reference evidence="8" key="1">
    <citation type="journal article" date="2011" name="PLoS Biol.">
        <title>Gene gain and loss during evolution of obligate parasitism in the white rust pathogen of Arabidopsis thaliana.</title>
        <authorList>
            <person name="Kemen E."/>
            <person name="Gardiner A."/>
            <person name="Schultz-Larsen T."/>
            <person name="Kemen A.C."/>
            <person name="Balmuth A.L."/>
            <person name="Robert-Seilaniantz A."/>
            <person name="Bailey K."/>
            <person name="Holub E."/>
            <person name="Studholme D.J."/>
            <person name="Maclean D."/>
            <person name="Jones J.D."/>
        </authorList>
    </citation>
    <scope>NUCLEOTIDE SEQUENCE</scope>
</reference>
<dbReference type="GO" id="GO:0017177">
    <property type="term" value="C:glucosidase II complex"/>
    <property type="evidence" value="ECO:0007669"/>
    <property type="project" value="TreeGrafter"/>
</dbReference>
<dbReference type="AlphaFoldDB" id="F0WTR8"/>
<protein>
    <recommendedName>
        <fullName evidence="1">Glucosidase 2 subunit beta</fullName>
    </recommendedName>
</protein>
<evidence type="ECO:0000256" key="3">
    <source>
        <dbReference type="ARBA" id="ARBA00022824"/>
    </source>
</evidence>
<dbReference type="InterPro" id="IPR036607">
    <property type="entry name" value="PRKCSH"/>
</dbReference>
<dbReference type="SUPFAM" id="SSF50911">
    <property type="entry name" value="Mannose 6-phosphate receptor domain"/>
    <property type="match status" value="1"/>
</dbReference>
<gene>
    <name evidence="8" type="primary">AlNc14C257G9743</name>
    <name evidence="8" type="ORF">ALNC14_109050</name>
</gene>
<dbReference type="InterPro" id="IPR044865">
    <property type="entry name" value="MRH_dom"/>
</dbReference>
<evidence type="ECO:0000256" key="4">
    <source>
        <dbReference type="ARBA" id="ARBA00023157"/>
    </source>
</evidence>
<keyword evidence="2 6" id="KW-0732">Signal</keyword>
<dbReference type="HOGENOM" id="CLU_016834_1_0_1"/>
<dbReference type="EMBL" id="FR824302">
    <property type="protein sequence ID" value="CCA24761.1"/>
    <property type="molecule type" value="Genomic_DNA"/>
</dbReference>
<sequence>MSSFRKLVNGNCWPLFATSLCVSLCVHLISGQGIKDVFYKGSKPHDPFIENLQNSGTFECRSRGQLIRLNQRHFNDDYCDCEDDGKDEPGTSACSYILEPLGNYHCADDRYMMQEVHSSKVNDGICDCCDGSDEWLSSQSWKSTSCPQTCANIAFESKKTASNYLDFVRKGHERRQLDLHGPIQEAYKNIQLTIEKEKHEIGKLQALKKKVEVYKEHEERVEALRILELAKESPPNPVEGENKTESSTEFNIGEEMSISNDPNEDSTKFTQESHGEDYFKKSDSLPDLDRKETEKLDLDLDLAPITIPVEKSDGTKISLFDYIHEQEKITYIFSPAHEAQDEAEVKPQQIGSALQLNWRFTYLIILRTSGLLFSPIRALVEFVFFAPSMVLDLMVDSELVEDWNLTSLLLRHILKRFYTDTLEKELHIDSTETLYGVPEFFGTHRFGYTTIICTSLSDANSMLRQKCARSSDSEAAIKSPEAESLRQILSHIDQELDRHKKVYESHLNAFNQDFGPQREFSLLRNGCLKSHVGSYTYKFCAFQEVLQDQVNLGSFTNWDHSTDPEAQYTKMLFGGGAKCWNGPERSTVVELICGTTEEILSVDEPRTCEYRMVVSTHAACTDQILSKAQQEFDFWKEKI</sequence>
<keyword evidence="3" id="KW-0256">Endoplasmic reticulum</keyword>
<dbReference type="InterPro" id="IPR039794">
    <property type="entry name" value="Gtb1-like"/>
</dbReference>
<dbReference type="GO" id="GO:0006491">
    <property type="term" value="P:N-glycan processing"/>
    <property type="evidence" value="ECO:0007669"/>
    <property type="project" value="TreeGrafter"/>
</dbReference>
<proteinExistence type="predicted"/>
<dbReference type="InterPro" id="IPR009011">
    <property type="entry name" value="Man6P_isomerase_rcpt-bd_dom_sf"/>
</dbReference>
<name>F0WTR8_9STRA</name>
<dbReference type="Pfam" id="PF13015">
    <property type="entry name" value="PRKCSH_1"/>
    <property type="match status" value="1"/>
</dbReference>
<feature type="chain" id="PRO_5003259922" description="Glucosidase 2 subunit beta" evidence="6">
    <location>
        <begin position="32"/>
        <end position="639"/>
    </location>
</feature>
<dbReference type="Gene3D" id="2.70.130.10">
    <property type="entry name" value="Mannose-6-phosphate receptor binding domain"/>
    <property type="match status" value="1"/>
</dbReference>
<evidence type="ECO:0000313" key="8">
    <source>
        <dbReference type="EMBL" id="CCA24761.1"/>
    </source>
</evidence>
<dbReference type="PROSITE" id="PS51914">
    <property type="entry name" value="MRH"/>
    <property type="match status" value="1"/>
</dbReference>
<reference evidence="8" key="2">
    <citation type="submission" date="2011-02" db="EMBL/GenBank/DDBJ databases">
        <authorList>
            <person name="MacLean D."/>
        </authorList>
    </citation>
    <scope>NUCLEOTIDE SEQUENCE</scope>
</reference>
<feature type="region of interest" description="Disordered" evidence="5">
    <location>
        <begin position="232"/>
        <end position="285"/>
    </location>
</feature>
<evidence type="ECO:0000256" key="2">
    <source>
        <dbReference type="ARBA" id="ARBA00022729"/>
    </source>
</evidence>
<dbReference type="PANTHER" id="PTHR12630">
    <property type="entry name" value="N-LINKED OLIGOSACCHARIDE PROCESSING"/>
    <property type="match status" value="1"/>
</dbReference>
<dbReference type="Pfam" id="PF12999">
    <property type="entry name" value="PRKCSH-like"/>
    <property type="match status" value="1"/>
</dbReference>
<organism evidence="8">
    <name type="scientific">Albugo laibachii Nc14</name>
    <dbReference type="NCBI Taxonomy" id="890382"/>
    <lineage>
        <taxon>Eukaryota</taxon>
        <taxon>Sar</taxon>
        <taxon>Stramenopiles</taxon>
        <taxon>Oomycota</taxon>
        <taxon>Peronosporomycetes</taxon>
        <taxon>Albuginales</taxon>
        <taxon>Albuginaceae</taxon>
        <taxon>Albugo</taxon>
    </lineage>
</organism>
<accession>F0WTR8</accession>
<evidence type="ECO:0000256" key="6">
    <source>
        <dbReference type="SAM" id="SignalP"/>
    </source>
</evidence>
<evidence type="ECO:0000256" key="1">
    <source>
        <dbReference type="ARBA" id="ARBA00022387"/>
    </source>
</evidence>
<dbReference type="PANTHER" id="PTHR12630:SF1">
    <property type="entry name" value="GLUCOSIDASE 2 SUBUNIT BETA"/>
    <property type="match status" value="1"/>
</dbReference>
<feature type="compositionally biased region" description="Basic and acidic residues" evidence="5">
    <location>
        <begin position="265"/>
        <end position="285"/>
    </location>
</feature>
<evidence type="ECO:0000256" key="5">
    <source>
        <dbReference type="SAM" id="MobiDB-lite"/>
    </source>
</evidence>
<dbReference type="InterPro" id="IPR028146">
    <property type="entry name" value="PRKCSH_N"/>
</dbReference>
<feature type="signal peptide" evidence="6">
    <location>
        <begin position="1"/>
        <end position="31"/>
    </location>
</feature>
<keyword evidence="4" id="KW-1015">Disulfide bond</keyword>